<dbReference type="EMBL" id="QTUA01000001">
    <property type="protein sequence ID" value="REF30026.1"/>
    <property type="molecule type" value="Genomic_DNA"/>
</dbReference>
<accession>A0A3D9UL13</accession>
<name>A0A3D9UL13_9MICO</name>
<gene>
    <name evidence="2" type="ORF">DFJ65_1017</name>
</gene>
<feature type="chain" id="PRO_5017796554" description="Lactococcin 972 family bacteriocin" evidence="1">
    <location>
        <begin position="30"/>
        <end position="120"/>
    </location>
</feature>
<dbReference type="AlphaFoldDB" id="A0A3D9UL13"/>
<reference evidence="2 3" key="1">
    <citation type="submission" date="2018-08" db="EMBL/GenBank/DDBJ databases">
        <title>Sequencing the genomes of 1000 actinobacteria strains.</title>
        <authorList>
            <person name="Klenk H.-P."/>
        </authorList>
    </citation>
    <scope>NUCLEOTIDE SEQUENCE [LARGE SCALE GENOMIC DNA]</scope>
    <source>
        <strain evidence="2 3">DSM 22967</strain>
    </source>
</reference>
<evidence type="ECO:0008006" key="4">
    <source>
        <dbReference type="Google" id="ProtNLM"/>
    </source>
</evidence>
<keyword evidence="3" id="KW-1185">Reference proteome</keyword>
<organism evidence="2 3">
    <name type="scientific">Calidifontibacter indicus</name>
    <dbReference type="NCBI Taxonomy" id="419650"/>
    <lineage>
        <taxon>Bacteria</taxon>
        <taxon>Bacillati</taxon>
        <taxon>Actinomycetota</taxon>
        <taxon>Actinomycetes</taxon>
        <taxon>Micrococcales</taxon>
        <taxon>Dermacoccaceae</taxon>
        <taxon>Calidifontibacter</taxon>
    </lineage>
</organism>
<evidence type="ECO:0000256" key="1">
    <source>
        <dbReference type="SAM" id="SignalP"/>
    </source>
</evidence>
<dbReference type="Proteomes" id="UP000256253">
    <property type="component" value="Unassembled WGS sequence"/>
</dbReference>
<dbReference type="RefSeq" id="WP_115922081.1">
    <property type="nucleotide sequence ID" value="NZ_QTUA01000001.1"/>
</dbReference>
<proteinExistence type="predicted"/>
<evidence type="ECO:0000313" key="2">
    <source>
        <dbReference type="EMBL" id="REF30026.1"/>
    </source>
</evidence>
<feature type="signal peptide" evidence="1">
    <location>
        <begin position="1"/>
        <end position="29"/>
    </location>
</feature>
<protein>
    <recommendedName>
        <fullName evidence="4">Lactococcin 972 family bacteriocin</fullName>
    </recommendedName>
</protein>
<sequence>MEVYIVRKKLTKVGIVAAVMMTAASPAFAAYHDAYNNGAGAYNGRGTGSGGWYSGINTTDYRSDERGTRGNYHWADGTGGNLYNGSGNGTTVFRDTSREITAVQACVVYTWNPDDCSTWQ</sequence>
<comment type="caution">
    <text evidence="2">The sequence shown here is derived from an EMBL/GenBank/DDBJ whole genome shotgun (WGS) entry which is preliminary data.</text>
</comment>
<keyword evidence="1" id="KW-0732">Signal</keyword>
<evidence type="ECO:0000313" key="3">
    <source>
        <dbReference type="Proteomes" id="UP000256253"/>
    </source>
</evidence>